<dbReference type="InterPro" id="IPR014922">
    <property type="entry name" value="YdhG-like"/>
</dbReference>
<dbReference type="OrthoDB" id="3236524at2"/>
<dbReference type="AlphaFoldDB" id="A0A0W8I2F0"/>
<sequence>MAQGEAVTAYLDSLPPTARERVELIRARVHATAPGLGEKISYGILTFTLDGRTVCYTAGYARHVAVYPLPDVSGDPDLAERMAPYVSGRGTLKFPHGAALPLDLVGDVAAAHLARLRGAGTA</sequence>
<gene>
    <name evidence="2" type="ORF">AVL62_08285</name>
</gene>
<reference evidence="2 3" key="1">
    <citation type="submission" date="2015-12" db="EMBL/GenBank/DDBJ databases">
        <title>Serinicoccus chungangenesis strain CD08_5 genome sequencing and assembly.</title>
        <authorList>
            <person name="Chander A.M."/>
            <person name="Kaur G."/>
            <person name="Nair G.R."/>
            <person name="Dhawan D.K."/>
            <person name="Kochhar R.K."/>
            <person name="Mayilraj S."/>
            <person name="Bhadada S.K."/>
        </authorList>
    </citation>
    <scope>NUCLEOTIDE SEQUENCE [LARGE SCALE GENOMIC DNA]</scope>
    <source>
        <strain evidence="2 3">CD08_5</strain>
    </source>
</reference>
<dbReference type="STRING" id="767452.AVL62_08285"/>
<dbReference type="SUPFAM" id="SSF159888">
    <property type="entry name" value="YdhG-like"/>
    <property type="match status" value="1"/>
</dbReference>
<dbReference type="Gene3D" id="3.90.1150.200">
    <property type="match status" value="1"/>
</dbReference>
<dbReference type="EMBL" id="LQBL01000031">
    <property type="protein sequence ID" value="KUG51926.1"/>
    <property type="molecule type" value="Genomic_DNA"/>
</dbReference>
<evidence type="ECO:0000313" key="2">
    <source>
        <dbReference type="EMBL" id="KUG51926.1"/>
    </source>
</evidence>
<comment type="caution">
    <text evidence="2">The sequence shown here is derived from an EMBL/GenBank/DDBJ whole genome shotgun (WGS) entry which is preliminary data.</text>
</comment>
<dbReference type="Pfam" id="PF08818">
    <property type="entry name" value="DUF1801"/>
    <property type="match status" value="1"/>
</dbReference>
<protein>
    <recommendedName>
        <fullName evidence="1">YdhG-like domain-containing protein</fullName>
    </recommendedName>
</protein>
<evidence type="ECO:0000313" key="3">
    <source>
        <dbReference type="Proteomes" id="UP000054837"/>
    </source>
</evidence>
<feature type="domain" description="YdhG-like" evidence="1">
    <location>
        <begin position="19"/>
        <end position="110"/>
    </location>
</feature>
<keyword evidence="3" id="KW-1185">Reference proteome</keyword>
<accession>A0A0W8I2F0</accession>
<name>A0A0W8I2F0_9MICO</name>
<evidence type="ECO:0000259" key="1">
    <source>
        <dbReference type="Pfam" id="PF08818"/>
    </source>
</evidence>
<proteinExistence type="predicted"/>
<dbReference type="RefSeq" id="WP_058892221.1">
    <property type="nucleotide sequence ID" value="NZ_LQBL01000031.1"/>
</dbReference>
<dbReference type="Proteomes" id="UP000054837">
    <property type="component" value="Unassembled WGS sequence"/>
</dbReference>
<organism evidence="2 3">
    <name type="scientific">Serinicoccus chungangensis</name>
    <dbReference type="NCBI Taxonomy" id="767452"/>
    <lineage>
        <taxon>Bacteria</taxon>
        <taxon>Bacillati</taxon>
        <taxon>Actinomycetota</taxon>
        <taxon>Actinomycetes</taxon>
        <taxon>Micrococcales</taxon>
        <taxon>Ornithinimicrobiaceae</taxon>
        <taxon>Serinicoccus</taxon>
    </lineage>
</organism>